<dbReference type="Pfam" id="PF03372">
    <property type="entry name" value="Exo_endo_phos"/>
    <property type="match status" value="1"/>
</dbReference>
<proteinExistence type="predicted"/>
<accession>A0A6L2KTI1</accession>
<dbReference type="GO" id="GO:0003964">
    <property type="term" value="F:RNA-directed DNA polymerase activity"/>
    <property type="evidence" value="ECO:0007669"/>
    <property type="project" value="UniProtKB-KW"/>
</dbReference>
<keyword evidence="1" id="KW-0694">RNA-binding</keyword>
<name>A0A6L2KTI1_TANCI</name>
<feature type="transmembrane region" description="Helical" evidence="3">
    <location>
        <begin position="1112"/>
        <end position="1134"/>
    </location>
</feature>
<keyword evidence="3" id="KW-1133">Transmembrane helix</keyword>
<keyword evidence="5" id="KW-0548">Nucleotidyltransferase</keyword>
<dbReference type="EMBL" id="BKCJ010002936">
    <property type="protein sequence ID" value="GEU51902.1"/>
    <property type="molecule type" value="Genomic_DNA"/>
</dbReference>
<evidence type="ECO:0000256" key="3">
    <source>
        <dbReference type="SAM" id="Phobius"/>
    </source>
</evidence>
<dbReference type="CDD" id="cd00590">
    <property type="entry name" value="RRM_SF"/>
    <property type="match status" value="1"/>
</dbReference>
<gene>
    <name evidence="5" type="ORF">Tci_023880</name>
</gene>
<dbReference type="InterPro" id="IPR036691">
    <property type="entry name" value="Endo/exonu/phosph_ase_sf"/>
</dbReference>
<evidence type="ECO:0000259" key="4">
    <source>
        <dbReference type="PROSITE" id="PS50102"/>
    </source>
</evidence>
<dbReference type="Gene3D" id="3.30.70.330">
    <property type="match status" value="1"/>
</dbReference>
<dbReference type="SMART" id="SM00360">
    <property type="entry name" value="RRM"/>
    <property type="match status" value="1"/>
</dbReference>
<keyword evidence="5" id="KW-0808">Transferase</keyword>
<dbReference type="GO" id="GO:0003723">
    <property type="term" value="F:RNA binding"/>
    <property type="evidence" value="ECO:0007669"/>
    <property type="project" value="UniProtKB-UniRule"/>
</dbReference>
<dbReference type="AlphaFoldDB" id="A0A6L2KTI1"/>
<feature type="compositionally biased region" description="Basic and acidic residues" evidence="2">
    <location>
        <begin position="285"/>
        <end position="299"/>
    </location>
</feature>
<evidence type="ECO:0000256" key="1">
    <source>
        <dbReference type="PROSITE-ProRule" id="PRU00176"/>
    </source>
</evidence>
<dbReference type="InterPro" id="IPR000504">
    <property type="entry name" value="RRM_dom"/>
</dbReference>
<feature type="region of interest" description="Disordered" evidence="2">
    <location>
        <begin position="313"/>
        <end position="346"/>
    </location>
</feature>
<evidence type="ECO:0000256" key="2">
    <source>
        <dbReference type="SAM" id="MobiDB-lite"/>
    </source>
</evidence>
<dbReference type="SUPFAM" id="SSF54928">
    <property type="entry name" value="RNA-binding domain, RBD"/>
    <property type="match status" value="1"/>
</dbReference>
<protein>
    <submittedName>
        <fullName evidence="5">RNA-directed DNA polymerase, eukaryota</fullName>
    </submittedName>
</protein>
<dbReference type="Pfam" id="PF00076">
    <property type="entry name" value="RRM_1"/>
    <property type="match status" value="1"/>
</dbReference>
<feature type="domain" description="RRM" evidence="4">
    <location>
        <begin position="22"/>
        <end position="104"/>
    </location>
</feature>
<comment type="caution">
    <text evidence="5">The sequence shown here is derived from an EMBL/GenBank/DDBJ whole genome shotgun (WGS) entry which is preliminary data.</text>
</comment>
<dbReference type="SUPFAM" id="SSF56219">
    <property type="entry name" value="DNase I-like"/>
    <property type="match status" value="1"/>
</dbReference>
<dbReference type="PANTHER" id="PTHR33710">
    <property type="entry name" value="BNAC02G09200D PROTEIN"/>
    <property type="match status" value="1"/>
</dbReference>
<evidence type="ECO:0000313" key="5">
    <source>
        <dbReference type="EMBL" id="GEU51902.1"/>
    </source>
</evidence>
<keyword evidence="5" id="KW-0695">RNA-directed DNA polymerase</keyword>
<keyword evidence="3" id="KW-0812">Transmembrane</keyword>
<feature type="region of interest" description="Disordered" evidence="2">
    <location>
        <begin position="243"/>
        <end position="301"/>
    </location>
</feature>
<organism evidence="5">
    <name type="scientific">Tanacetum cinerariifolium</name>
    <name type="common">Dalmatian daisy</name>
    <name type="synonym">Chrysanthemum cinerariifolium</name>
    <dbReference type="NCBI Taxonomy" id="118510"/>
    <lineage>
        <taxon>Eukaryota</taxon>
        <taxon>Viridiplantae</taxon>
        <taxon>Streptophyta</taxon>
        <taxon>Embryophyta</taxon>
        <taxon>Tracheophyta</taxon>
        <taxon>Spermatophyta</taxon>
        <taxon>Magnoliopsida</taxon>
        <taxon>eudicotyledons</taxon>
        <taxon>Gunneridae</taxon>
        <taxon>Pentapetalae</taxon>
        <taxon>asterids</taxon>
        <taxon>campanulids</taxon>
        <taxon>Asterales</taxon>
        <taxon>Asteraceae</taxon>
        <taxon>Asteroideae</taxon>
        <taxon>Anthemideae</taxon>
        <taxon>Anthemidinae</taxon>
        <taxon>Tanacetum</taxon>
    </lineage>
</organism>
<feature type="compositionally biased region" description="Acidic residues" evidence="2">
    <location>
        <begin position="260"/>
        <end position="271"/>
    </location>
</feature>
<dbReference type="InterPro" id="IPR005135">
    <property type="entry name" value="Endo/exonuclease/phosphatase"/>
</dbReference>
<keyword evidence="3" id="KW-0472">Membrane</keyword>
<dbReference type="PROSITE" id="PS50102">
    <property type="entry name" value="RRM"/>
    <property type="match status" value="1"/>
</dbReference>
<dbReference type="InterPro" id="IPR012677">
    <property type="entry name" value="Nucleotide-bd_a/b_plait_sf"/>
</dbReference>
<dbReference type="InterPro" id="IPR035979">
    <property type="entry name" value="RBD_domain_sf"/>
</dbReference>
<dbReference type="Gene3D" id="3.60.10.10">
    <property type="entry name" value="Endonuclease/exonuclease/phosphatase"/>
    <property type="match status" value="1"/>
</dbReference>
<sequence length="1147" mass="130425">MAASFLRSSHLTNEDRTQKISHSVYVTNFPDSITSRDLWKTCSAYGTVVDVFIPLKKSKACKRFAFVHFIKVNNLVRLVDNLCTIWIGRYHLYANQVRFERPHKPNLIPNTKYGVLSRSFNPSVLQQSNGRVGSYVNIVNGVSLGMHGSSISPSPTLVLDDTCLVEHDLTKNAMGKTLDLEDNADTSFGRKRLCVKTKHFVSILETFKIIVKGRVFMVRAKELFTWNPTFVAYKERDYSSEDESVHASKNNEFSPHPNEEESGDDYASDDDGVPKTVFGSNSSSHKHDNRDKEDTHSEDPFGFYDLLKNKKRGDNRESSPYLSHPPGFTPEVSEKRDENVTDIGGTDSNVIKEAPVVFSAKTKKEWIKALTNSYKLNFLAIQETKMPRVSHMDVKFLWGNSNYNYVCSDSLGSSGGILCMWEALIFKKDNVTTSNNFIAIYGTWLPSNSKILFVVIYAPQHASYKRNLWDYISTILGRWNGEAIIMGDFNEVRSSDERRGSCFNPYSARHFDRFIFNSGLVDVTLEGYAFTWSHPSASKMSKLDRFLVSDGIFSLFPSITALCLDRHLSDHQPILLREVHLDFGPTPFRKKLQDLKIIIRRWVKVKRLELSGSKNDIVTELGEIDKVMDRGEVDDVTVLRQLVLKHKLLNVTEMEAKDRFQKSKVKWAVEGDENSKFFHARFKEPVAHRFKLNFQFHKKLLQSQADDLERGVSRDEIRRAVWNCGDNKSPGLDGYTFEFFKKYWDLVGSDFCDAIEFFLRMVHFPKDMFLRPLGLGKLAVIGFEELSAPLRRLSCWTVDEGLFKGIQLPGSISISHLFYADDAMFIEEWSDGNLKGVMVEECSSRLKAWDDIILKIRSRLSNRFFNGADQSDKKITWVASDKVLASKKHGGLGVSSFFALNRAFLLKCVWRFVSQDGSLWCQVIQALYGSSVGSHPTHLSSNWCSMVRELHKLKGKGFDFWSHCKKRIGNGNDMRFWSDCWNGDMPLCAKFPRLFALELDKKASVAVKLSAPVDNSFCRSARGGLEQHLMAVMNSMLDPVSLSNSCDRWFCDLASDGDFQLRRFDCLPTRVNLVRRGVNIESSVCLISKAGPRSKSGSPGSYRSGSHPRLNLYWRVFSLLLGGLFGGLGIVPLLRKIILDVQRFLMT</sequence>
<reference evidence="5" key="1">
    <citation type="journal article" date="2019" name="Sci. Rep.">
        <title>Draft genome of Tanacetum cinerariifolium, the natural source of mosquito coil.</title>
        <authorList>
            <person name="Yamashiro T."/>
            <person name="Shiraishi A."/>
            <person name="Satake H."/>
            <person name="Nakayama K."/>
        </authorList>
    </citation>
    <scope>NUCLEOTIDE SEQUENCE</scope>
</reference>
<dbReference type="PANTHER" id="PTHR33710:SF64">
    <property type="entry name" value="ENDONUCLEASE_EXONUCLEASE_PHOSPHATASE DOMAIN-CONTAINING PROTEIN"/>
    <property type="match status" value="1"/>
</dbReference>